<feature type="non-terminal residue" evidence="2">
    <location>
        <position position="1"/>
    </location>
</feature>
<protein>
    <submittedName>
        <fullName evidence="2">Uncharacterized protein</fullName>
    </submittedName>
</protein>
<dbReference type="AlphaFoldDB" id="A0A6A4L3D5"/>
<evidence type="ECO:0000313" key="2">
    <source>
        <dbReference type="EMBL" id="KAE9454786.1"/>
    </source>
</evidence>
<accession>A0A6A4L3D5</accession>
<evidence type="ECO:0000313" key="3">
    <source>
        <dbReference type="Proteomes" id="UP000428333"/>
    </source>
</evidence>
<gene>
    <name evidence="2" type="ORF">C3L33_13256</name>
</gene>
<sequence length="330" mass="36086">MHKKCIPDNIYYECISTPTSKSIFQNNFATSRDRDPDLYTNPTWKVWSLANSRSESSIGRTSGSAPHGKRVSPTVHNTRVSRASASKAPLPVSTPMVDESSLVIVGRGTTAGTCEDQANTSAHTGEQPSTSKLVIGHLAFDNFVTQQQHTTESVLPLTEPNCVHIDGLGANSSVVVVRDVHGQLHDLIFLLRDARVDTSGRALKAEARGYYTPLETLSCHEGSGHHVQPTLLPGRKFASESNDHAATPQARTLHVLYAVWSLTDLPYYNRSQTRRTVLNPLWEDSNLIHIDVLWSPLNEVADDVDEYPPSTGVENSLGNDAAVSLNLAKK</sequence>
<feature type="compositionally biased region" description="Polar residues" evidence="1">
    <location>
        <begin position="55"/>
        <end position="64"/>
    </location>
</feature>
<evidence type="ECO:0000256" key="1">
    <source>
        <dbReference type="SAM" id="MobiDB-lite"/>
    </source>
</evidence>
<dbReference type="EMBL" id="QEFC01002095">
    <property type="protein sequence ID" value="KAE9454786.1"/>
    <property type="molecule type" value="Genomic_DNA"/>
</dbReference>
<reference evidence="2 3" key="1">
    <citation type="journal article" date="2019" name="Genome Biol. Evol.">
        <title>The Rhododendron genome and chromosomal organization provide insight into shared whole-genome duplications across the heath family (Ericaceae).</title>
        <authorList>
            <person name="Soza V.L."/>
            <person name="Lindsley D."/>
            <person name="Waalkes A."/>
            <person name="Ramage E."/>
            <person name="Patwardhan R.P."/>
            <person name="Burton J.N."/>
            <person name="Adey A."/>
            <person name="Kumar A."/>
            <person name="Qiu R."/>
            <person name="Shendure J."/>
            <person name="Hall B."/>
        </authorList>
    </citation>
    <scope>NUCLEOTIDE SEQUENCE [LARGE SCALE GENOMIC DNA]</scope>
    <source>
        <strain evidence="2">RSF 1966-606</strain>
    </source>
</reference>
<organism evidence="2 3">
    <name type="scientific">Rhododendron williamsianum</name>
    <dbReference type="NCBI Taxonomy" id="262921"/>
    <lineage>
        <taxon>Eukaryota</taxon>
        <taxon>Viridiplantae</taxon>
        <taxon>Streptophyta</taxon>
        <taxon>Embryophyta</taxon>
        <taxon>Tracheophyta</taxon>
        <taxon>Spermatophyta</taxon>
        <taxon>Magnoliopsida</taxon>
        <taxon>eudicotyledons</taxon>
        <taxon>Gunneridae</taxon>
        <taxon>Pentapetalae</taxon>
        <taxon>asterids</taxon>
        <taxon>Ericales</taxon>
        <taxon>Ericaceae</taxon>
        <taxon>Ericoideae</taxon>
        <taxon>Rhodoreae</taxon>
        <taxon>Rhododendron</taxon>
    </lineage>
</organism>
<feature type="region of interest" description="Disordered" evidence="1">
    <location>
        <begin position="55"/>
        <end position="94"/>
    </location>
</feature>
<feature type="compositionally biased region" description="Polar residues" evidence="1">
    <location>
        <begin position="74"/>
        <end position="84"/>
    </location>
</feature>
<proteinExistence type="predicted"/>
<keyword evidence="3" id="KW-1185">Reference proteome</keyword>
<name>A0A6A4L3D5_9ERIC</name>
<dbReference type="Proteomes" id="UP000428333">
    <property type="component" value="Linkage Group LG08"/>
</dbReference>
<comment type="caution">
    <text evidence="2">The sequence shown here is derived from an EMBL/GenBank/DDBJ whole genome shotgun (WGS) entry which is preliminary data.</text>
</comment>